<organism evidence="2 3">
    <name type="scientific">Lederbergia galactosidilytica</name>
    <dbReference type="NCBI Taxonomy" id="217031"/>
    <lineage>
        <taxon>Bacteria</taxon>
        <taxon>Bacillati</taxon>
        <taxon>Bacillota</taxon>
        <taxon>Bacilli</taxon>
        <taxon>Bacillales</taxon>
        <taxon>Bacillaceae</taxon>
        <taxon>Lederbergia</taxon>
    </lineage>
</organism>
<keyword evidence="1" id="KW-0560">Oxidoreductase</keyword>
<dbReference type="STRING" id="217031.ABB05_11475"/>
<dbReference type="PRINTS" id="PR00469">
    <property type="entry name" value="PNDRDTASEII"/>
</dbReference>
<dbReference type="InterPro" id="IPR050982">
    <property type="entry name" value="Auxin_biosynth/cation_transpt"/>
</dbReference>
<name>A0A177ZVX8_9BACI</name>
<dbReference type="PANTHER" id="PTHR43539">
    <property type="entry name" value="FLAVIN-BINDING MONOOXYGENASE-LIKE PROTEIN (AFU_ORTHOLOGUE AFUA_4G09220)"/>
    <property type="match status" value="1"/>
</dbReference>
<dbReference type="EMBL" id="LDJR01000047">
    <property type="protein sequence ID" value="OAK70998.1"/>
    <property type="molecule type" value="Genomic_DNA"/>
</dbReference>
<dbReference type="RefSeq" id="WP_064468158.1">
    <property type="nucleotide sequence ID" value="NZ_LDJR01000047.1"/>
</dbReference>
<dbReference type="PANTHER" id="PTHR43539:SF78">
    <property type="entry name" value="FLAVIN-CONTAINING MONOOXYGENASE"/>
    <property type="match status" value="1"/>
</dbReference>
<dbReference type="InterPro" id="IPR036188">
    <property type="entry name" value="FAD/NAD-bd_sf"/>
</dbReference>
<dbReference type="SUPFAM" id="SSF51905">
    <property type="entry name" value="FAD/NAD(P)-binding domain"/>
    <property type="match status" value="2"/>
</dbReference>
<sequence length="348" mass="39460">MNFDVVVVGGGQAGLSMGYYLKKENIPFIILDDCLQIGDSWRKRYDSLILFTPRSYCSLSGYPMNGPSAGYPTKDELADYLFTYATHFELPIKHDTKVFEVNKKEHKFELLTSQGTMEAKQVVIAAGALQDPFIPDVIKGRNENIEQMHSTQYFSPGQTAKGSVLIVGGGNSGAQIATELSRDREVTIAISHPLHFLPLRLLGISIFQWLEWARLLYAGIDTKQGSWFKKRADPIFGYELKKLISKNIVRIKQKVLQVKNNKVHFQGGSKQYFNTIIWATGFKSDYHWVKVEDRLTPEGKLNHQRGVTPIQGLYFLGLPWQYQRGSALLCGVGRDAEYLLSFIRDAYY</sequence>
<dbReference type="PRINTS" id="PR00368">
    <property type="entry name" value="FADPNR"/>
</dbReference>
<dbReference type="Gene3D" id="3.50.50.60">
    <property type="entry name" value="FAD/NAD(P)-binding domain"/>
    <property type="match status" value="1"/>
</dbReference>
<dbReference type="Proteomes" id="UP000077881">
    <property type="component" value="Unassembled WGS sequence"/>
</dbReference>
<dbReference type="OrthoDB" id="9778740at2"/>
<dbReference type="GO" id="GO:0004497">
    <property type="term" value="F:monooxygenase activity"/>
    <property type="evidence" value="ECO:0007669"/>
    <property type="project" value="TreeGrafter"/>
</dbReference>
<comment type="caution">
    <text evidence="2">The sequence shown here is derived from an EMBL/GenBank/DDBJ whole genome shotgun (WGS) entry which is preliminary data.</text>
</comment>
<dbReference type="PATRIC" id="fig|217031.6.peg.2450"/>
<evidence type="ECO:0000313" key="3">
    <source>
        <dbReference type="Proteomes" id="UP000077881"/>
    </source>
</evidence>
<dbReference type="GO" id="GO:0050660">
    <property type="term" value="F:flavin adenine dinucleotide binding"/>
    <property type="evidence" value="ECO:0007669"/>
    <property type="project" value="TreeGrafter"/>
</dbReference>
<evidence type="ECO:0000313" key="2">
    <source>
        <dbReference type="EMBL" id="OAK70998.1"/>
    </source>
</evidence>
<dbReference type="AlphaFoldDB" id="A0A177ZVX8"/>
<protein>
    <submittedName>
        <fullName evidence="2">Oxidoreductase</fullName>
    </submittedName>
</protein>
<dbReference type="Pfam" id="PF13738">
    <property type="entry name" value="Pyr_redox_3"/>
    <property type="match status" value="1"/>
</dbReference>
<accession>A0A177ZVX8</accession>
<reference evidence="2 3" key="1">
    <citation type="submission" date="2015-05" db="EMBL/GenBank/DDBJ databases">
        <title>Comparison of genome.</title>
        <authorList>
            <person name="Zheng Z."/>
            <person name="Sun M."/>
        </authorList>
    </citation>
    <scope>NUCLEOTIDE SEQUENCE [LARGE SCALE GENOMIC DNA]</scope>
    <source>
        <strain evidence="2 3">G25-74</strain>
    </source>
</reference>
<keyword evidence="3" id="KW-1185">Reference proteome</keyword>
<evidence type="ECO:0000256" key="1">
    <source>
        <dbReference type="ARBA" id="ARBA00023002"/>
    </source>
</evidence>
<proteinExistence type="predicted"/>
<gene>
    <name evidence="2" type="ORF">ABB05_11475</name>
</gene>